<proteinExistence type="predicted"/>
<dbReference type="SUPFAM" id="SSF55031">
    <property type="entry name" value="Bacterial exopeptidase dimerisation domain"/>
    <property type="match status" value="1"/>
</dbReference>
<dbReference type="InterPro" id="IPR017439">
    <property type="entry name" value="Amidohydrolase"/>
</dbReference>
<dbReference type="InterPro" id="IPR011650">
    <property type="entry name" value="Peptidase_M20_dimer"/>
</dbReference>
<evidence type="ECO:0000313" key="2">
    <source>
        <dbReference type="EMBL" id="UUI01685.1"/>
    </source>
</evidence>
<accession>A0ABY5JN05</accession>
<dbReference type="PIRSF" id="PIRSF005962">
    <property type="entry name" value="Pept_M20D_amidohydro"/>
    <property type="match status" value="1"/>
</dbReference>
<dbReference type="InterPro" id="IPR002933">
    <property type="entry name" value="Peptidase_M20"/>
</dbReference>
<dbReference type="EMBL" id="CP101914">
    <property type="protein sequence ID" value="UUI01685.1"/>
    <property type="molecule type" value="Genomic_DNA"/>
</dbReference>
<sequence length="372" mass="41082">MTAFDLQTVRRELHQIPELGFEEEKTQSYLLTKIQEMATDRVEVKTWRTGVLVHISGTNPAQRIGFRSDMDGLPILEDTGFDFASTHAGKMHACGHDFHMTIALAAMEKIIAQPIKDDVLFIFQPAEEGPGGAKPMIASDEFLVWKPDTIFALHIAPELPVGKVSSKPGLLFANTSELFLDFKGLGGHAAYPHLAKDMTVAASNFVVQAQQIVSRRLNPLDGSVVTIGKMESGFVQNAIAETARLEGTIRTTEASSIVLVKDELEKLIKGFEIAYDCQIDVDYGSNYYQVVNETKYVDQFKNSLQHTDITYVQASAAMTGEDFGDMLKEIPGFMFWLGVDSPYGLHHAKLAPNEEALSVGVEAVETFIRSFD</sequence>
<dbReference type="Gene3D" id="3.40.630.10">
    <property type="entry name" value="Zn peptidases"/>
    <property type="match status" value="1"/>
</dbReference>
<dbReference type="PANTHER" id="PTHR11014">
    <property type="entry name" value="PEPTIDASE M20 FAMILY MEMBER"/>
    <property type="match status" value="1"/>
</dbReference>
<feature type="domain" description="Peptidase M20 dimerisation" evidence="1">
    <location>
        <begin position="180"/>
        <end position="269"/>
    </location>
</feature>
<dbReference type="RefSeq" id="WP_256707015.1">
    <property type="nucleotide sequence ID" value="NZ_CP101914.1"/>
</dbReference>
<name>A0ABY5JN05_9BACI</name>
<dbReference type="PANTHER" id="PTHR11014:SF98">
    <property type="entry name" value="N-ACETYLDIAMINOPIMELATE DEACETYLASE"/>
    <property type="match status" value="1"/>
</dbReference>
<organism evidence="2 3">
    <name type="scientific">Oceanobacillus jeddahense</name>
    <dbReference type="NCBI Taxonomy" id="1462527"/>
    <lineage>
        <taxon>Bacteria</taxon>
        <taxon>Bacillati</taxon>
        <taxon>Bacillota</taxon>
        <taxon>Bacilli</taxon>
        <taxon>Bacillales</taxon>
        <taxon>Bacillaceae</taxon>
        <taxon>Oceanobacillus</taxon>
    </lineage>
</organism>
<dbReference type="CDD" id="cd05670">
    <property type="entry name" value="M20_Acy1_YkuR-like"/>
    <property type="match status" value="1"/>
</dbReference>
<dbReference type="Gene3D" id="3.30.70.360">
    <property type="match status" value="1"/>
</dbReference>
<dbReference type="InterPro" id="IPR036264">
    <property type="entry name" value="Bact_exopeptidase_dim_dom"/>
</dbReference>
<protein>
    <submittedName>
        <fullName evidence="2">N-acetyldiaminopimelate deacetylase</fullName>
    </submittedName>
</protein>
<dbReference type="Pfam" id="PF01546">
    <property type="entry name" value="Peptidase_M20"/>
    <property type="match status" value="1"/>
</dbReference>
<dbReference type="Proteomes" id="UP001059773">
    <property type="component" value="Chromosome"/>
</dbReference>
<evidence type="ECO:0000259" key="1">
    <source>
        <dbReference type="Pfam" id="PF07687"/>
    </source>
</evidence>
<gene>
    <name evidence="2" type="ORF">NP439_16730</name>
</gene>
<evidence type="ECO:0000313" key="3">
    <source>
        <dbReference type="Proteomes" id="UP001059773"/>
    </source>
</evidence>
<dbReference type="Pfam" id="PF07687">
    <property type="entry name" value="M20_dimer"/>
    <property type="match status" value="1"/>
</dbReference>
<keyword evidence="3" id="KW-1185">Reference proteome</keyword>
<dbReference type="NCBIfam" id="TIGR01891">
    <property type="entry name" value="amidohydrolases"/>
    <property type="match status" value="1"/>
</dbReference>
<dbReference type="SUPFAM" id="SSF53187">
    <property type="entry name" value="Zn-dependent exopeptidases"/>
    <property type="match status" value="1"/>
</dbReference>
<reference evidence="2" key="1">
    <citation type="submission" date="2022-07" db="EMBL/GenBank/DDBJ databases">
        <title>FELIX.</title>
        <authorList>
            <person name="Wan K.H."/>
            <person name="Park S."/>
            <person name="Lawrence Q."/>
            <person name="Eichenberger J.P."/>
            <person name="Booth B.W."/>
            <person name="Piaggio A.J."/>
            <person name="Chandler J.C."/>
            <person name="Franklin A.B."/>
            <person name="Celniker S.E."/>
        </authorList>
    </citation>
    <scope>NUCLEOTIDE SEQUENCE</scope>
    <source>
        <strain evidence="2">QA-1986 374</strain>
    </source>
</reference>